<protein>
    <submittedName>
        <fullName evidence="1">Uncharacterized protein</fullName>
    </submittedName>
</protein>
<evidence type="ECO:0000313" key="1">
    <source>
        <dbReference type="EMBL" id="BCX47361.1"/>
    </source>
</evidence>
<dbReference type="EMBL" id="AP024702">
    <property type="protein sequence ID" value="BCX47361.1"/>
    <property type="molecule type" value="Genomic_DNA"/>
</dbReference>
<sequence length="100" mass="10932">MPFKNGTVSRYYLENYSVRLGQRRFRNCARWRGPSLIMAACCLLASLGALTVTSPETQAEIHEQVPEIILHLKGLDPMPPVFAAASPGLLASSGGPTEFR</sequence>
<keyword evidence="2" id="KW-1185">Reference proteome</keyword>
<dbReference type="Proteomes" id="UP001374893">
    <property type="component" value="Chromosome"/>
</dbReference>
<evidence type="ECO:0000313" key="2">
    <source>
        <dbReference type="Proteomes" id="UP001374893"/>
    </source>
</evidence>
<accession>A0ABN6H1J3</accession>
<name>A0ABN6H1J3_9BACT</name>
<reference evidence="1 2" key="1">
    <citation type="submission" date="2021-06" db="EMBL/GenBank/DDBJ databases">
        <title>Complete genome of Haloferula helveola possessing various polysaccharide degrading enzymes.</title>
        <authorList>
            <person name="Takami H."/>
            <person name="Huang C."/>
            <person name="Hamasaki K."/>
        </authorList>
    </citation>
    <scope>NUCLEOTIDE SEQUENCE [LARGE SCALE GENOMIC DNA]</scope>
    <source>
        <strain evidence="1 2">CN-1</strain>
    </source>
</reference>
<gene>
    <name evidence="1" type="ORF">HAHE_12690</name>
</gene>
<proteinExistence type="predicted"/>
<organism evidence="1 2">
    <name type="scientific">Haloferula helveola</name>
    <dbReference type="NCBI Taxonomy" id="490095"/>
    <lineage>
        <taxon>Bacteria</taxon>
        <taxon>Pseudomonadati</taxon>
        <taxon>Verrucomicrobiota</taxon>
        <taxon>Verrucomicrobiia</taxon>
        <taxon>Verrucomicrobiales</taxon>
        <taxon>Verrucomicrobiaceae</taxon>
        <taxon>Haloferula</taxon>
    </lineage>
</organism>